<protein>
    <recommendedName>
        <fullName evidence="3">Secreted protein</fullName>
    </recommendedName>
</protein>
<feature type="chain" id="PRO_5004253497" description="Secreted protein" evidence="1">
    <location>
        <begin position="20"/>
        <end position="58"/>
    </location>
</feature>
<accession>Q5BYS6</accession>
<organism evidence="2">
    <name type="scientific">Schistosoma japonicum</name>
    <name type="common">Blood fluke</name>
    <dbReference type="NCBI Taxonomy" id="6182"/>
    <lineage>
        <taxon>Eukaryota</taxon>
        <taxon>Metazoa</taxon>
        <taxon>Spiralia</taxon>
        <taxon>Lophotrochozoa</taxon>
        <taxon>Platyhelminthes</taxon>
        <taxon>Trematoda</taxon>
        <taxon>Digenea</taxon>
        <taxon>Strigeidida</taxon>
        <taxon>Schistosomatoidea</taxon>
        <taxon>Schistosomatidae</taxon>
        <taxon>Schistosoma</taxon>
    </lineage>
</organism>
<sequence length="58" mass="6037">MPFSSSILLSLLTCDCCDSVSSEAALTGSVDCRWKCQARGQLTLRRGDLAGDLAGDAA</sequence>
<dbReference type="AlphaFoldDB" id="Q5BYS6"/>
<dbReference type="EMBL" id="AY811560">
    <property type="protein sequence ID" value="AAX27449.1"/>
    <property type="molecule type" value="mRNA"/>
</dbReference>
<reference evidence="2" key="1">
    <citation type="submission" date="2005-03" db="EMBL/GenBank/DDBJ databases">
        <authorList>
            <person name="Han Z."/>
        </authorList>
    </citation>
    <scope>NUCLEOTIDE SEQUENCE</scope>
</reference>
<reference evidence="2" key="2">
    <citation type="journal article" date="2006" name="PLoS Pathog.">
        <title>New perspectives on host-parasite interplay by comparative transcriptomic and proteomic analyses of Schistosoma japonicum.</title>
        <authorList>
            <person name="Liu F."/>
            <person name="Lu J."/>
            <person name="Hu W."/>
            <person name="Wang S.Y."/>
            <person name="Cui S.J."/>
            <person name="Chi M."/>
            <person name="Yan Q."/>
            <person name="Wang X.R."/>
            <person name="Song H.D."/>
            <person name="Xu X.N."/>
            <person name="Wang J.J."/>
            <person name="Zhang X.L."/>
            <person name="Zhang X."/>
            <person name="Wang Z.Q."/>
            <person name="Xue C.L."/>
            <person name="Brindley P.J."/>
            <person name="McManus D.P."/>
            <person name="Yang P.Y."/>
            <person name="Feng Z."/>
            <person name="Chen Z."/>
            <person name="Han Z.G."/>
        </authorList>
    </citation>
    <scope>NUCLEOTIDE SEQUENCE</scope>
</reference>
<name>Q5BYS6_SCHJA</name>
<keyword evidence="1" id="KW-0732">Signal</keyword>
<evidence type="ECO:0008006" key="3">
    <source>
        <dbReference type="Google" id="ProtNLM"/>
    </source>
</evidence>
<evidence type="ECO:0000256" key="1">
    <source>
        <dbReference type="SAM" id="SignalP"/>
    </source>
</evidence>
<proteinExistence type="evidence at transcript level"/>
<feature type="signal peptide" evidence="1">
    <location>
        <begin position="1"/>
        <end position="19"/>
    </location>
</feature>
<evidence type="ECO:0000313" key="2">
    <source>
        <dbReference type="EMBL" id="AAX27449.1"/>
    </source>
</evidence>